<evidence type="ECO:0000313" key="9">
    <source>
        <dbReference type="RefSeq" id="XP_026750693.2"/>
    </source>
</evidence>
<protein>
    <submittedName>
        <fullName evidence="9">Metabolite transport protein YwtG</fullName>
    </submittedName>
</protein>
<feature type="domain" description="Major facilitator superfamily (MFS) profile" evidence="7">
    <location>
        <begin position="57"/>
        <end position="474"/>
    </location>
</feature>
<comment type="similarity">
    <text evidence="2">Belongs to the major facilitator superfamily. Sugar transporter (TC 2.A.1.1) family.</text>
</comment>
<dbReference type="InterPro" id="IPR005829">
    <property type="entry name" value="Sugar_transporter_CS"/>
</dbReference>
<organism evidence="8 9">
    <name type="scientific">Galleria mellonella</name>
    <name type="common">Greater wax moth</name>
    <dbReference type="NCBI Taxonomy" id="7137"/>
    <lineage>
        <taxon>Eukaryota</taxon>
        <taxon>Metazoa</taxon>
        <taxon>Ecdysozoa</taxon>
        <taxon>Arthropoda</taxon>
        <taxon>Hexapoda</taxon>
        <taxon>Insecta</taxon>
        <taxon>Pterygota</taxon>
        <taxon>Neoptera</taxon>
        <taxon>Endopterygota</taxon>
        <taxon>Lepidoptera</taxon>
        <taxon>Glossata</taxon>
        <taxon>Ditrysia</taxon>
        <taxon>Pyraloidea</taxon>
        <taxon>Pyralidae</taxon>
        <taxon>Galleriinae</taxon>
        <taxon>Galleria</taxon>
    </lineage>
</organism>
<keyword evidence="8" id="KW-1185">Reference proteome</keyword>
<feature type="transmembrane region" description="Helical" evidence="6">
    <location>
        <begin position="124"/>
        <end position="142"/>
    </location>
</feature>
<dbReference type="InterPro" id="IPR050360">
    <property type="entry name" value="MFS_Sugar_Transporters"/>
</dbReference>
<name>A0A6J1WBE4_GALME</name>
<feature type="transmembrane region" description="Helical" evidence="6">
    <location>
        <begin position="97"/>
        <end position="117"/>
    </location>
</feature>
<feature type="transmembrane region" description="Helical" evidence="6">
    <location>
        <begin position="353"/>
        <end position="372"/>
    </location>
</feature>
<evidence type="ECO:0000259" key="7">
    <source>
        <dbReference type="PROSITE" id="PS50850"/>
    </source>
</evidence>
<dbReference type="InParanoid" id="A0A6J1WBE4"/>
<evidence type="ECO:0000256" key="3">
    <source>
        <dbReference type="ARBA" id="ARBA00022692"/>
    </source>
</evidence>
<dbReference type="Pfam" id="PF00083">
    <property type="entry name" value="Sugar_tr"/>
    <property type="match status" value="1"/>
</dbReference>
<feature type="transmembrane region" description="Helical" evidence="6">
    <location>
        <begin position="206"/>
        <end position="225"/>
    </location>
</feature>
<feature type="transmembrane region" description="Helical" evidence="6">
    <location>
        <begin position="182"/>
        <end position="200"/>
    </location>
</feature>
<dbReference type="Proteomes" id="UP001652740">
    <property type="component" value="Unplaced"/>
</dbReference>
<accession>A0A6J1WBE4</accession>
<dbReference type="PANTHER" id="PTHR48022:SF2">
    <property type="entry name" value="PLASTIDIC GLUCOSE TRANSPORTER 4"/>
    <property type="match status" value="1"/>
</dbReference>
<dbReference type="SUPFAM" id="SSF103473">
    <property type="entry name" value="MFS general substrate transporter"/>
    <property type="match status" value="1"/>
</dbReference>
<evidence type="ECO:0000256" key="1">
    <source>
        <dbReference type="ARBA" id="ARBA00004141"/>
    </source>
</evidence>
<sequence>MLYKNNDANFIAFRVVLVFRAVILYALEKLRKMVYTVKTTESDQGPCKEVKSGSIWKEFVISFIASIPFFTHGVETTILSTSAHAGHFITSPDDEPWNATAMLIAAGISAPVYCYVIDKFGRKIGIFIISLMQGASLVPLFLPPKDINMLILHIFAGISSGGLFTVLPIYVREISSTNIRGVTISLMMVMTTAGYLMKLVTGVETLMYSMTALLIVQFVLMVVMVESPSYLVMVGKMESATEAISKLRCLSYENPALSNEVIHLRDERDRVRANGKLSLLQILRNRIWWDATKIGFVLYTIHVICGSIVFLDQDKVLLQLKMDMDPEKVLVVASLCGGSLLCLSMVKFIDRKYLLTFGYAIMVLSMGVLGVYTQTELTVRSLHWLPVVALGVLVIGYGLAWGLPIIIMVEMYNFEIRAKLLGLLYTYSQIIKLAHIHSFKYIEEYMGIYTVFYLFACINLFAGVYTLFGIPNIKDKSVKQIERQLKRVPILKL</sequence>
<dbReference type="PROSITE" id="PS00217">
    <property type="entry name" value="SUGAR_TRANSPORT_2"/>
    <property type="match status" value="1"/>
</dbReference>
<feature type="transmembrane region" description="Helical" evidence="6">
    <location>
        <begin position="420"/>
        <end position="439"/>
    </location>
</feature>
<keyword evidence="3 6" id="KW-0812">Transmembrane</keyword>
<dbReference type="AlphaFoldDB" id="A0A6J1WBE4"/>
<feature type="transmembrane region" description="Helical" evidence="6">
    <location>
        <begin position="148"/>
        <end position="170"/>
    </location>
</feature>
<dbReference type="RefSeq" id="XP_026750693.2">
    <property type="nucleotide sequence ID" value="XM_026894892.3"/>
</dbReference>
<dbReference type="Gene3D" id="1.20.1250.20">
    <property type="entry name" value="MFS general substrate transporter like domains"/>
    <property type="match status" value="1"/>
</dbReference>
<dbReference type="PANTHER" id="PTHR48022">
    <property type="entry name" value="PLASTIDIC GLUCOSE TRANSPORTER 4"/>
    <property type="match status" value="1"/>
</dbReference>
<feature type="transmembrane region" description="Helical" evidence="6">
    <location>
        <begin position="7"/>
        <end position="27"/>
    </location>
</feature>
<evidence type="ECO:0000256" key="6">
    <source>
        <dbReference type="SAM" id="Phobius"/>
    </source>
</evidence>
<evidence type="ECO:0000256" key="2">
    <source>
        <dbReference type="ARBA" id="ARBA00010992"/>
    </source>
</evidence>
<dbReference type="GeneID" id="113511274"/>
<feature type="transmembrane region" description="Helical" evidence="6">
    <location>
        <begin position="287"/>
        <end position="309"/>
    </location>
</feature>
<evidence type="ECO:0000256" key="5">
    <source>
        <dbReference type="ARBA" id="ARBA00023136"/>
    </source>
</evidence>
<evidence type="ECO:0000256" key="4">
    <source>
        <dbReference type="ARBA" id="ARBA00022989"/>
    </source>
</evidence>
<dbReference type="InterPro" id="IPR036259">
    <property type="entry name" value="MFS_trans_sf"/>
</dbReference>
<keyword evidence="5 6" id="KW-0472">Membrane</keyword>
<feature type="transmembrane region" description="Helical" evidence="6">
    <location>
        <begin position="384"/>
        <end position="408"/>
    </location>
</feature>
<keyword evidence="4 6" id="KW-1133">Transmembrane helix</keyword>
<evidence type="ECO:0000313" key="8">
    <source>
        <dbReference type="Proteomes" id="UP001652740"/>
    </source>
</evidence>
<dbReference type="InterPro" id="IPR020846">
    <property type="entry name" value="MFS_dom"/>
</dbReference>
<feature type="transmembrane region" description="Helical" evidence="6">
    <location>
        <begin position="451"/>
        <end position="470"/>
    </location>
</feature>
<dbReference type="PROSITE" id="PS50850">
    <property type="entry name" value="MFS"/>
    <property type="match status" value="1"/>
</dbReference>
<dbReference type="KEGG" id="gmw:113511274"/>
<feature type="transmembrane region" description="Helical" evidence="6">
    <location>
        <begin position="329"/>
        <end position="346"/>
    </location>
</feature>
<reference evidence="9" key="1">
    <citation type="submission" date="2025-08" db="UniProtKB">
        <authorList>
            <consortium name="RefSeq"/>
        </authorList>
    </citation>
    <scope>IDENTIFICATION</scope>
    <source>
        <tissue evidence="9">Whole larvae</tissue>
    </source>
</reference>
<dbReference type="GO" id="GO:0005351">
    <property type="term" value="F:carbohydrate:proton symporter activity"/>
    <property type="evidence" value="ECO:0007669"/>
    <property type="project" value="TreeGrafter"/>
</dbReference>
<dbReference type="InterPro" id="IPR005828">
    <property type="entry name" value="MFS_sugar_transport-like"/>
</dbReference>
<proteinExistence type="inferred from homology"/>
<gene>
    <name evidence="9" type="primary">LOC113511274</name>
</gene>
<dbReference type="GO" id="GO:0016020">
    <property type="term" value="C:membrane"/>
    <property type="evidence" value="ECO:0007669"/>
    <property type="project" value="UniProtKB-SubCell"/>
</dbReference>
<comment type="subcellular location">
    <subcellularLocation>
        <location evidence="1">Membrane</location>
        <topology evidence="1">Multi-pass membrane protein</topology>
    </subcellularLocation>
</comment>